<feature type="domain" description="Amine oxidase" evidence="7">
    <location>
        <begin position="6"/>
        <end position="463"/>
    </location>
</feature>
<dbReference type="NCBIfam" id="TIGR00562">
    <property type="entry name" value="proto_IX_ox"/>
    <property type="match status" value="1"/>
</dbReference>
<dbReference type="InterPro" id="IPR002937">
    <property type="entry name" value="Amino_oxidase"/>
</dbReference>
<comment type="catalytic activity">
    <reaction evidence="6">
        <text>coproporphyrinogen III + 3 O2 = coproporphyrin III + 3 H2O2</text>
        <dbReference type="Rhea" id="RHEA:43436"/>
        <dbReference type="ChEBI" id="CHEBI:15379"/>
        <dbReference type="ChEBI" id="CHEBI:16240"/>
        <dbReference type="ChEBI" id="CHEBI:57309"/>
        <dbReference type="ChEBI" id="CHEBI:131725"/>
        <dbReference type="EC" id="1.3.3.15"/>
    </reaction>
</comment>
<evidence type="ECO:0000256" key="4">
    <source>
        <dbReference type="ARBA" id="ARBA00023002"/>
    </source>
</evidence>
<comment type="caution">
    <text evidence="8">The sequence shown here is derived from an EMBL/GenBank/DDBJ whole genome shotgun (WGS) entry which is preliminary data.</text>
</comment>
<dbReference type="Pfam" id="PF01593">
    <property type="entry name" value="Amino_oxidase"/>
    <property type="match status" value="1"/>
</dbReference>
<evidence type="ECO:0000256" key="3">
    <source>
        <dbReference type="ARBA" id="ARBA00022827"/>
    </source>
</evidence>
<proteinExistence type="inferred from homology"/>
<evidence type="ECO:0000256" key="5">
    <source>
        <dbReference type="ARBA" id="ARBA00023133"/>
    </source>
</evidence>
<dbReference type="Proteomes" id="UP000741360">
    <property type="component" value="Unassembled WGS sequence"/>
</dbReference>
<gene>
    <name evidence="8" type="primary">hemG</name>
    <name evidence="8" type="ORF">HYY65_10440</name>
</gene>
<keyword evidence="5 6" id="KW-0350">Heme biosynthesis</keyword>
<dbReference type="SUPFAM" id="SSF51905">
    <property type="entry name" value="FAD/NAD(P)-binding domain"/>
    <property type="match status" value="1"/>
</dbReference>
<evidence type="ECO:0000256" key="6">
    <source>
        <dbReference type="RuleBase" id="RU364052"/>
    </source>
</evidence>
<keyword evidence="6" id="KW-0963">Cytoplasm</keyword>
<keyword evidence="4 6" id="KW-0560">Oxidoreductase</keyword>
<dbReference type="PANTHER" id="PTHR42923">
    <property type="entry name" value="PROTOPORPHYRINOGEN OXIDASE"/>
    <property type="match status" value="1"/>
</dbReference>
<dbReference type="GO" id="GO:0005737">
    <property type="term" value="C:cytoplasm"/>
    <property type="evidence" value="ECO:0007669"/>
    <property type="project" value="UniProtKB-SubCell"/>
</dbReference>
<dbReference type="SUPFAM" id="SSF54373">
    <property type="entry name" value="FAD-linked reductases, C-terminal domain"/>
    <property type="match status" value="1"/>
</dbReference>
<dbReference type="EC" id="1.3.3.15" evidence="6"/>
<dbReference type="GO" id="GO:0004729">
    <property type="term" value="F:oxygen-dependent protoporphyrinogen oxidase activity"/>
    <property type="evidence" value="ECO:0007669"/>
    <property type="project" value="UniProtKB-UniRule"/>
</dbReference>
<comment type="subcellular location">
    <subcellularLocation>
        <location evidence="6">Cytoplasm</location>
    </subcellularLocation>
</comment>
<evidence type="ECO:0000256" key="2">
    <source>
        <dbReference type="ARBA" id="ARBA00022630"/>
    </source>
</evidence>
<dbReference type="Gene3D" id="3.50.50.60">
    <property type="entry name" value="FAD/NAD(P)-binding domain"/>
    <property type="match status" value="1"/>
</dbReference>
<dbReference type="InterPro" id="IPR050464">
    <property type="entry name" value="Zeta_carotene_desat/Oxidored"/>
</dbReference>
<dbReference type="PANTHER" id="PTHR42923:SF3">
    <property type="entry name" value="PROTOPORPHYRINOGEN OXIDASE"/>
    <property type="match status" value="1"/>
</dbReference>
<organism evidence="8 9">
    <name type="scientific">Tectimicrobiota bacterium</name>
    <dbReference type="NCBI Taxonomy" id="2528274"/>
    <lineage>
        <taxon>Bacteria</taxon>
        <taxon>Pseudomonadati</taxon>
        <taxon>Nitrospinota/Tectimicrobiota group</taxon>
        <taxon>Candidatus Tectimicrobiota</taxon>
    </lineage>
</organism>
<dbReference type="InterPro" id="IPR036188">
    <property type="entry name" value="FAD/NAD-bd_sf"/>
</dbReference>
<keyword evidence="2 6" id="KW-0285">Flavoprotein</keyword>
<evidence type="ECO:0000259" key="7">
    <source>
        <dbReference type="Pfam" id="PF01593"/>
    </source>
</evidence>
<dbReference type="GO" id="GO:0006783">
    <property type="term" value="P:heme biosynthetic process"/>
    <property type="evidence" value="ECO:0007669"/>
    <property type="project" value="UniProtKB-UniRule"/>
</dbReference>
<name>A0A932M144_UNCTE</name>
<dbReference type="EMBL" id="JACPSX010000200">
    <property type="protein sequence ID" value="MBI3015457.1"/>
    <property type="molecule type" value="Genomic_DNA"/>
</dbReference>
<keyword evidence="3 6" id="KW-0274">FAD</keyword>
<sequence length="476" mass="51999">MVGGGVAGLAAANRLVEERARGELPLEIILLEAEPRLGGVIRTVRRDGFLIESGPDSFITEKPWAIDLCRRLGLEGELIGTNEACRRSFIIRGGRLMPVPEAFYLLAPARLGPFLSTPIFSWPGKFRMMLDLFLPRRKVDADESLASFVRRRLGKEALERMAQPMVAGIYTADPERLSLRATFPRFHEMERVHGSMIRALRARVRNPSARGQEASGPRYGLFATLRSGMQTIPDTLSARLTDVTIRTGVRVSELRPGGTGSRWLVRTTAGGEIPADALCLAIPADRAGALLNGTDPILAQALGRIPYASTITLHAAYRREDVPHPLTGFGFVVPAVENRDILACTFASVKFPGRAPDGTVLLRAFLGGATRPDLAQRDDAELEAAVHRELCVLLGIEAEPLFVEIHRHPQSMAQYLVGHPDRVREITARVLAHPGLALAGNGYEGIGVPDCIHSGERAAEELLRDFPQVLPLQEHS</sequence>
<dbReference type="AlphaFoldDB" id="A0A932M144"/>
<reference evidence="8" key="1">
    <citation type="submission" date="2020-07" db="EMBL/GenBank/DDBJ databases">
        <title>Huge and variable diversity of episymbiotic CPR bacteria and DPANN archaea in groundwater ecosystems.</title>
        <authorList>
            <person name="He C.Y."/>
            <person name="Keren R."/>
            <person name="Whittaker M."/>
            <person name="Farag I.F."/>
            <person name="Doudna J."/>
            <person name="Cate J.H.D."/>
            <person name="Banfield J.F."/>
        </authorList>
    </citation>
    <scope>NUCLEOTIDE SEQUENCE</scope>
    <source>
        <strain evidence="8">NC_groundwater_717_Ag_S-0.2um_59_8</strain>
    </source>
</reference>
<protein>
    <recommendedName>
        <fullName evidence="6">Coproporphyrinogen III oxidase</fullName>
        <ecNumber evidence="6">1.3.3.15</ecNumber>
    </recommendedName>
</protein>
<dbReference type="Gene3D" id="1.10.3110.10">
    <property type="entry name" value="protoporphyrinogen ix oxidase, domain 3"/>
    <property type="match status" value="1"/>
</dbReference>
<dbReference type="Gene3D" id="3.90.660.20">
    <property type="entry name" value="Protoporphyrinogen oxidase, mitochondrial, domain 2"/>
    <property type="match status" value="1"/>
</dbReference>
<comment type="pathway">
    <text evidence="6">Porphyrin-containing compound metabolism; protoheme biosynthesis.</text>
</comment>
<comment type="cofactor">
    <cofactor evidence="1 6">
        <name>FAD</name>
        <dbReference type="ChEBI" id="CHEBI:57692"/>
    </cofactor>
</comment>
<evidence type="ECO:0000313" key="8">
    <source>
        <dbReference type="EMBL" id="MBI3015457.1"/>
    </source>
</evidence>
<comment type="similarity">
    <text evidence="6">Belongs to the protoporphyrinogen/coproporphyrinogen oxidase family. Coproporphyrinogen III oxidase subfamily.</text>
</comment>
<accession>A0A932M144</accession>
<dbReference type="InterPro" id="IPR004572">
    <property type="entry name" value="Protoporphyrinogen_oxidase"/>
</dbReference>
<comment type="function">
    <text evidence="6">Involved in coproporphyrin-dependent heme b biosynthesis. Catalyzes the oxidation of coproporphyrinogen III to coproporphyrin III.</text>
</comment>
<evidence type="ECO:0000256" key="1">
    <source>
        <dbReference type="ARBA" id="ARBA00001974"/>
    </source>
</evidence>
<evidence type="ECO:0000313" key="9">
    <source>
        <dbReference type="Proteomes" id="UP000741360"/>
    </source>
</evidence>